<comment type="catalytic activity">
    <reaction evidence="14">
        <text>[(1-&gt;4)-beta-D-glucosyl]n+m + reduced acceptor + O2 = 4-dehydro-beta-D-glucosyl-[(1-&gt;4)-beta-D-glucosyl]n-1 + [(1-&gt;4)-beta-D-glucosyl]m + acceptor + H2O.</text>
        <dbReference type="EC" id="1.14.99.56"/>
    </reaction>
</comment>
<evidence type="ECO:0000256" key="1">
    <source>
        <dbReference type="ARBA" id="ARBA00001973"/>
    </source>
</evidence>
<evidence type="ECO:0000256" key="12">
    <source>
        <dbReference type="ARBA" id="ARBA00023326"/>
    </source>
</evidence>
<dbReference type="GO" id="GO:0004497">
    <property type="term" value="F:monooxygenase activity"/>
    <property type="evidence" value="ECO:0007669"/>
    <property type="project" value="UniProtKB-KW"/>
</dbReference>
<gene>
    <name evidence="19" type="ORF">JX265_011499</name>
</gene>
<keyword evidence="11" id="KW-0119">Carbohydrate metabolism</keyword>
<evidence type="ECO:0000259" key="18">
    <source>
        <dbReference type="Pfam" id="PF06985"/>
    </source>
</evidence>
<feature type="domain" description="Heterokaryon incompatibility" evidence="18">
    <location>
        <begin position="199"/>
        <end position="284"/>
    </location>
</feature>
<dbReference type="InterPro" id="IPR005103">
    <property type="entry name" value="AA9_LPMO"/>
</dbReference>
<dbReference type="GO" id="GO:0005576">
    <property type="term" value="C:extracellular region"/>
    <property type="evidence" value="ECO:0007669"/>
    <property type="project" value="UniProtKB-SubCell"/>
</dbReference>
<sequence>MGNYAITGMNIPEMCHQDRFDDVQSLSRLVSGHNDICARCQAVPWAELALSDPPTSDQGVKIMDIPETHQDLKTSQCRVCQLLATIKQAEYDDSACTLLRFCARAVLRDHVEGIEVPQFAQNDGQVLGCGFDNNSTFTWFRKAGFIGITHSTRHAEFGIRRIDLNSADFDLVKGPLYQGLELLIAKASFLRLSQLHINCIDQNNEAHRSQQIACMGDIYANAELAIIAASKNHADYRLPGVDSTARQDQPQVQIGPVKLLEGHRHPSHELLDTPWSTRGWTLQESILSRRRMIFSDTEVTFLCNTIHWAESWLSPGLDADFRANLKFRGLIPLAHNDKAHGLTIRYIDAVALGTVDVPQVPLPVDDDVPDTETLISKGQRFLHITGPVLDLQVVYRSFTTQQRLRPTSLELSTDKTTRTATIPRPRDGLFVALRLSDTVQMLIAVDMDEEEFVPPVIGVVLYSCTRVLEQSRIGELSLLVLKGDHGVYRRVGLIRHRFNKFIHPGSPSHIVPVVAFTDTAGELLDELEWAKIRAPFRRPSRVRDDGFPAAWADAPGAVRLSPDYAFDELIVTACATVGHNLQLVPSSSSLPLTARWSTVQKAILGQHPVWSLLNTPRMELNTHVDVAILYQDRRGAILAQPVVAAALPSYGLSLIDRIRCALADKLYTTRREVRIVLQLPHLRAHSRERRMANPNTLHPALTPASNKTAPFEEISTPNTNVNTRLFNDPTYATDIRASTRCGRDNMAHAADTEVLTIRAGDTVEFAHQRYEPAAWTDAMWDNCPDGRGSCNPARADGVMDINHEGPVIAHLSQVPEGLDVTAYDGSGEWVKIFTLGMEWRADQTEPIHWLAYNKQGSGQGWPGRVQISSGSKPERNADEESQFMFKIPAQTPAGQYLLRMDEINTGLEEHNEAFNSSSPAQLYPSCAQIQVESDYSGDLPRGIPIPESFSHTSPGMAITLNMYRDKKIDEGYVYPGGPLWDGTTLVQDKPAA</sequence>
<keyword evidence="8" id="KW-0186">Copper</keyword>
<evidence type="ECO:0000256" key="9">
    <source>
        <dbReference type="ARBA" id="ARBA00023033"/>
    </source>
</evidence>
<evidence type="ECO:0000256" key="7">
    <source>
        <dbReference type="ARBA" id="ARBA00023002"/>
    </source>
</evidence>
<feature type="region of interest" description="Disordered" evidence="16">
    <location>
        <begin position="694"/>
        <end position="722"/>
    </location>
</feature>
<keyword evidence="12" id="KW-0624">Polysaccharide degradation</keyword>
<evidence type="ECO:0000259" key="17">
    <source>
        <dbReference type="Pfam" id="PF03443"/>
    </source>
</evidence>
<evidence type="ECO:0000256" key="15">
    <source>
        <dbReference type="ARBA" id="ARBA00047174"/>
    </source>
</evidence>
<dbReference type="Pfam" id="PF06985">
    <property type="entry name" value="HET"/>
    <property type="match status" value="1"/>
</dbReference>
<comment type="similarity">
    <text evidence="13">Belongs to the polysaccharide monooxygenase AA9 family.</text>
</comment>
<evidence type="ECO:0000256" key="6">
    <source>
        <dbReference type="ARBA" id="ARBA00023001"/>
    </source>
</evidence>
<keyword evidence="10" id="KW-1015">Disulfide bond</keyword>
<evidence type="ECO:0000256" key="14">
    <source>
        <dbReference type="ARBA" id="ARBA00045077"/>
    </source>
</evidence>
<evidence type="ECO:0000256" key="8">
    <source>
        <dbReference type="ARBA" id="ARBA00023008"/>
    </source>
</evidence>
<dbReference type="Gene3D" id="2.70.50.70">
    <property type="match status" value="1"/>
</dbReference>
<protein>
    <recommendedName>
        <fullName evidence="15">lytic cellulose monooxygenase (C4-dehydrogenating)</fullName>
        <ecNumber evidence="15">1.14.99.56</ecNumber>
    </recommendedName>
</protein>
<evidence type="ECO:0000256" key="4">
    <source>
        <dbReference type="ARBA" id="ARBA00022723"/>
    </source>
</evidence>
<dbReference type="PANTHER" id="PTHR33353:SF10">
    <property type="entry name" value="ENDO-BETA-1,4-GLUCANASE D"/>
    <property type="match status" value="1"/>
</dbReference>
<comment type="caution">
    <text evidence="19">The sequence shown here is derived from an EMBL/GenBank/DDBJ whole genome shotgun (WGS) entry which is preliminary data.</text>
</comment>
<keyword evidence="20" id="KW-1185">Reference proteome</keyword>
<evidence type="ECO:0000256" key="5">
    <source>
        <dbReference type="ARBA" id="ARBA00022729"/>
    </source>
</evidence>
<dbReference type="InterPro" id="IPR049892">
    <property type="entry name" value="AA9"/>
</dbReference>
<evidence type="ECO:0000256" key="10">
    <source>
        <dbReference type="ARBA" id="ARBA00023157"/>
    </source>
</evidence>
<dbReference type="Proteomes" id="UP000829685">
    <property type="component" value="Unassembled WGS sequence"/>
</dbReference>
<keyword evidence="4" id="KW-0479">Metal-binding</keyword>
<evidence type="ECO:0000256" key="13">
    <source>
        <dbReference type="ARBA" id="ARBA00044502"/>
    </source>
</evidence>
<dbReference type="Pfam" id="PF03443">
    <property type="entry name" value="AA9"/>
    <property type="match status" value="1"/>
</dbReference>
<dbReference type="EC" id="1.14.99.56" evidence="15"/>
<evidence type="ECO:0000256" key="16">
    <source>
        <dbReference type="SAM" id="MobiDB-lite"/>
    </source>
</evidence>
<evidence type="ECO:0000256" key="3">
    <source>
        <dbReference type="ARBA" id="ARBA00022525"/>
    </source>
</evidence>
<keyword evidence="3" id="KW-0964">Secreted</keyword>
<reference evidence="19" key="1">
    <citation type="submission" date="2021-03" db="EMBL/GenBank/DDBJ databases">
        <title>Revisited historic fungal species revealed as producer of novel bioactive compounds through whole genome sequencing and comparative genomics.</title>
        <authorList>
            <person name="Vignolle G.A."/>
            <person name="Hochenegger N."/>
            <person name="Mach R.L."/>
            <person name="Mach-Aigner A.R."/>
            <person name="Javad Rahimi M."/>
            <person name="Salim K.A."/>
            <person name="Chan C.M."/>
            <person name="Lim L.B.L."/>
            <person name="Cai F."/>
            <person name="Druzhinina I.S."/>
            <person name="U'Ren J.M."/>
            <person name="Derntl C."/>
        </authorList>
    </citation>
    <scope>NUCLEOTIDE SEQUENCE</scope>
    <source>
        <strain evidence="19">TUCIM 5799</strain>
    </source>
</reference>
<evidence type="ECO:0000313" key="19">
    <source>
        <dbReference type="EMBL" id="KAI1856540.1"/>
    </source>
</evidence>
<evidence type="ECO:0000313" key="20">
    <source>
        <dbReference type="Proteomes" id="UP000829685"/>
    </source>
</evidence>
<dbReference type="GO" id="GO:0030245">
    <property type="term" value="P:cellulose catabolic process"/>
    <property type="evidence" value="ECO:0007669"/>
    <property type="project" value="UniProtKB-KW"/>
</dbReference>
<comment type="cofactor">
    <cofactor evidence="1">
        <name>Cu(2+)</name>
        <dbReference type="ChEBI" id="CHEBI:29036"/>
    </cofactor>
</comment>
<dbReference type="PANTHER" id="PTHR33353">
    <property type="entry name" value="PUTATIVE (AFU_ORTHOLOGUE AFUA_1G12560)-RELATED"/>
    <property type="match status" value="1"/>
</dbReference>
<feature type="region of interest" description="Disordered" evidence="16">
    <location>
        <begin position="858"/>
        <end position="879"/>
    </location>
</feature>
<feature type="domain" description="Auxiliary Activity family 9 catalytic" evidence="17">
    <location>
        <begin position="737"/>
        <end position="965"/>
    </location>
</feature>
<keyword evidence="6" id="KW-0136">Cellulose degradation</keyword>
<dbReference type="InterPro" id="IPR010730">
    <property type="entry name" value="HET"/>
</dbReference>
<dbReference type="EMBL" id="JAFIMR010000043">
    <property type="protein sequence ID" value="KAI1856540.1"/>
    <property type="molecule type" value="Genomic_DNA"/>
</dbReference>
<keyword evidence="9" id="KW-0503">Monooxygenase</keyword>
<evidence type="ECO:0000256" key="11">
    <source>
        <dbReference type="ARBA" id="ARBA00023277"/>
    </source>
</evidence>
<name>A0A9Q0AKF9_9PEZI</name>
<comment type="subcellular location">
    <subcellularLocation>
        <location evidence="2">Secreted</location>
    </subcellularLocation>
</comment>
<keyword evidence="7" id="KW-0560">Oxidoreductase</keyword>
<accession>A0A9Q0AKF9</accession>
<evidence type="ECO:0000256" key="2">
    <source>
        <dbReference type="ARBA" id="ARBA00004613"/>
    </source>
</evidence>
<organism evidence="19 20">
    <name type="scientific">Neoarthrinium moseri</name>
    <dbReference type="NCBI Taxonomy" id="1658444"/>
    <lineage>
        <taxon>Eukaryota</taxon>
        <taxon>Fungi</taxon>
        <taxon>Dikarya</taxon>
        <taxon>Ascomycota</taxon>
        <taxon>Pezizomycotina</taxon>
        <taxon>Sordariomycetes</taxon>
        <taxon>Xylariomycetidae</taxon>
        <taxon>Amphisphaeriales</taxon>
        <taxon>Apiosporaceae</taxon>
        <taxon>Neoarthrinium</taxon>
    </lineage>
</organism>
<dbReference type="GO" id="GO:0046872">
    <property type="term" value="F:metal ion binding"/>
    <property type="evidence" value="ECO:0007669"/>
    <property type="project" value="UniProtKB-KW"/>
</dbReference>
<proteinExistence type="inferred from homology"/>
<keyword evidence="5" id="KW-0732">Signal</keyword>
<dbReference type="AlphaFoldDB" id="A0A9Q0AKF9"/>